<comment type="caution">
    <text evidence="1">The sequence shown here is derived from an EMBL/GenBank/DDBJ whole genome shotgun (WGS) entry which is preliminary data.</text>
</comment>
<proteinExistence type="predicted"/>
<gene>
    <name evidence="1" type="ORF">ACFPTO_11300</name>
</gene>
<keyword evidence="2" id="KW-1185">Reference proteome</keyword>
<dbReference type="Proteomes" id="UP001596103">
    <property type="component" value="Unassembled WGS sequence"/>
</dbReference>
<dbReference type="EMBL" id="JBHSMP010000013">
    <property type="protein sequence ID" value="MFC5429382.1"/>
    <property type="molecule type" value="Genomic_DNA"/>
</dbReference>
<evidence type="ECO:0000313" key="2">
    <source>
        <dbReference type="Proteomes" id="UP001596103"/>
    </source>
</evidence>
<reference evidence="2" key="1">
    <citation type="journal article" date="2019" name="Int. J. Syst. Evol. Microbiol.">
        <title>The Global Catalogue of Microorganisms (GCM) 10K type strain sequencing project: providing services to taxonomists for standard genome sequencing and annotation.</title>
        <authorList>
            <consortium name="The Broad Institute Genomics Platform"/>
            <consortium name="The Broad Institute Genome Sequencing Center for Infectious Disease"/>
            <person name="Wu L."/>
            <person name="Ma J."/>
        </authorList>
    </citation>
    <scope>NUCLEOTIDE SEQUENCE [LARGE SCALE GENOMIC DNA]</scope>
    <source>
        <strain evidence="2">CCUG 56042</strain>
    </source>
</reference>
<accession>A0ABW0J8S6</accession>
<organism evidence="1 2">
    <name type="scientific">Paraburkholderia denitrificans</name>
    <dbReference type="NCBI Taxonomy" id="694025"/>
    <lineage>
        <taxon>Bacteria</taxon>
        <taxon>Pseudomonadati</taxon>
        <taxon>Pseudomonadota</taxon>
        <taxon>Betaproteobacteria</taxon>
        <taxon>Burkholderiales</taxon>
        <taxon>Burkholderiaceae</taxon>
        <taxon>Paraburkholderia</taxon>
    </lineage>
</organism>
<evidence type="ECO:0000313" key="1">
    <source>
        <dbReference type="EMBL" id="MFC5429382.1"/>
    </source>
</evidence>
<sequence>MARRNGGVGPTQRHGSKAVAGAWRLAGQDVRRRKDRRLICHRFSPQKGGRPATALLDGDASEPFFKRVASPSESTKKVRVEAHYTQNQFLSSEFTPNLDDLYLSA</sequence>
<protein>
    <submittedName>
        <fullName evidence="1">Uncharacterized protein</fullName>
    </submittedName>
</protein>
<name>A0ABW0J8S6_9BURK</name>
<dbReference type="RefSeq" id="WP_377711443.1">
    <property type="nucleotide sequence ID" value="NZ_JBHSMP010000013.1"/>
</dbReference>